<evidence type="ECO:0000256" key="12">
    <source>
        <dbReference type="RuleBase" id="RU000589"/>
    </source>
</evidence>
<evidence type="ECO:0000313" key="14">
    <source>
        <dbReference type="EMBL" id="KAK9913907.1"/>
    </source>
</evidence>
<dbReference type="PANTHER" id="PTHR31321">
    <property type="entry name" value="ACYL-COA THIOESTER HYDROLASE YBHC-RELATED"/>
    <property type="match status" value="1"/>
</dbReference>
<evidence type="ECO:0000256" key="7">
    <source>
        <dbReference type="ARBA" id="ARBA00022729"/>
    </source>
</evidence>
<comment type="pathway">
    <text evidence="2 12">Glycan metabolism; pectin degradation; 2-dehydro-3-deoxy-D-gluconate from pectin: step 1/5.</text>
</comment>
<keyword evidence="8 12" id="KW-0378">Hydrolase</keyword>
<dbReference type="PROSITE" id="PS00503">
    <property type="entry name" value="PECTINESTERASE_2"/>
    <property type="match status" value="1"/>
</dbReference>
<feature type="active site" evidence="11">
    <location>
        <position position="226"/>
    </location>
</feature>
<dbReference type="GO" id="GO:0042545">
    <property type="term" value="P:cell wall modification"/>
    <property type="evidence" value="ECO:0007669"/>
    <property type="project" value="UniProtKB-UniRule"/>
</dbReference>
<evidence type="ECO:0000256" key="10">
    <source>
        <dbReference type="ARBA" id="ARBA00047928"/>
    </source>
</evidence>
<keyword evidence="6" id="KW-0964">Secreted</keyword>
<dbReference type="SUPFAM" id="SSF51126">
    <property type="entry name" value="Pectin lyase-like"/>
    <property type="match status" value="1"/>
</dbReference>
<dbReference type="GO" id="GO:0045490">
    <property type="term" value="P:pectin catabolic process"/>
    <property type="evidence" value="ECO:0007669"/>
    <property type="project" value="UniProtKB-UniRule"/>
</dbReference>
<feature type="chain" id="PRO_5043107622" description="Pectinesterase" evidence="12">
    <location>
        <begin position="24"/>
        <end position="372"/>
    </location>
</feature>
<dbReference type="FunFam" id="2.160.20.10:FF:000008">
    <property type="entry name" value="Pectinesterase"/>
    <property type="match status" value="1"/>
</dbReference>
<comment type="similarity">
    <text evidence="3">Belongs to the pectinesterase family.</text>
</comment>
<protein>
    <recommendedName>
        <fullName evidence="4 12">Pectinesterase</fullName>
        <ecNumber evidence="4 12">3.1.1.11</ecNumber>
    </recommendedName>
</protein>
<comment type="catalytic activity">
    <reaction evidence="10 12">
        <text>[(1-&gt;4)-alpha-D-galacturonosyl methyl ester](n) + n H2O = [(1-&gt;4)-alpha-D-galacturonosyl](n) + n methanol + n H(+)</text>
        <dbReference type="Rhea" id="RHEA:22380"/>
        <dbReference type="Rhea" id="RHEA-COMP:14570"/>
        <dbReference type="Rhea" id="RHEA-COMP:14573"/>
        <dbReference type="ChEBI" id="CHEBI:15377"/>
        <dbReference type="ChEBI" id="CHEBI:15378"/>
        <dbReference type="ChEBI" id="CHEBI:17790"/>
        <dbReference type="ChEBI" id="CHEBI:140522"/>
        <dbReference type="ChEBI" id="CHEBI:140523"/>
        <dbReference type="EC" id="3.1.1.11"/>
    </reaction>
</comment>
<evidence type="ECO:0000256" key="2">
    <source>
        <dbReference type="ARBA" id="ARBA00005184"/>
    </source>
</evidence>
<evidence type="ECO:0000313" key="15">
    <source>
        <dbReference type="Proteomes" id="UP001457282"/>
    </source>
</evidence>
<dbReference type="EC" id="3.1.1.11" evidence="4 12"/>
<evidence type="ECO:0000256" key="9">
    <source>
        <dbReference type="ARBA" id="ARBA00023085"/>
    </source>
</evidence>
<dbReference type="Proteomes" id="UP001457282">
    <property type="component" value="Unassembled WGS sequence"/>
</dbReference>
<accession>A0AAW1W0U6</accession>
<dbReference type="Pfam" id="PF01095">
    <property type="entry name" value="Pectinesterase"/>
    <property type="match status" value="1"/>
</dbReference>
<evidence type="ECO:0000256" key="11">
    <source>
        <dbReference type="PROSITE-ProRule" id="PRU10040"/>
    </source>
</evidence>
<comment type="caution">
    <text evidence="14">The sequence shown here is derived from an EMBL/GenBank/DDBJ whole genome shotgun (WGS) entry which is preliminary data.</text>
</comment>
<dbReference type="Gene3D" id="2.160.20.10">
    <property type="entry name" value="Single-stranded right-handed beta-helix, Pectin lyase-like"/>
    <property type="match status" value="1"/>
</dbReference>
<evidence type="ECO:0000256" key="5">
    <source>
        <dbReference type="ARBA" id="ARBA00022512"/>
    </source>
</evidence>
<feature type="domain" description="Pectinesterase catalytic" evidence="13">
    <location>
        <begin position="74"/>
        <end position="360"/>
    </location>
</feature>
<evidence type="ECO:0000256" key="4">
    <source>
        <dbReference type="ARBA" id="ARBA00013229"/>
    </source>
</evidence>
<dbReference type="EMBL" id="JBEDUW010000007">
    <property type="protein sequence ID" value="KAK9913907.1"/>
    <property type="molecule type" value="Genomic_DNA"/>
</dbReference>
<dbReference type="PANTHER" id="PTHR31321:SF87">
    <property type="entry name" value="PECTINESTERASE 63-RELATED"/>
    <property type="match status" value="1"/>
</dbReference>
<keyword evidence="5" id="KW-0134">Cell wall</keyword>
<comment type="subcellular location">
    <subcellularLocation>
        <location evidence="1">Secreted</location>
        <location evidence="1">Cell wall</location>
    </subcellularLocation>
</comment>
<dbReference type="InterPro" id="IPR033131">
    <property type="entry name" value="Pectinesterase_Asp_AS"/>
</dbReference>
<feature type="signal peptide" evidence="12">
    <location>
        <begin position="1"/>
        <end position="23"/>
    </location>
</feature>
<gene>
    <name evidence="14" type="ORF">M0R45_037711</name>
</gene>
<evidence type="ECO:0000256" key="3">
    <source>
        <dbReference type="ARBA" id="ARBA00008891"/>
    </source>
</evidence>
<dbReference type="GO" id="GO:0030599">
    <property type="term" value="F:pectinesterase activity"/>
    <property type="evidence" value="ECO:0007669"/>
    <property type="project" value="UniProtKB-UniRule"/>
</dbReference>
<dbReference type="InterPro" id="IPR011050">
    <property type="entry name" value="Pectin_lyase_fold/virulence"/>
</dbReference>
<evidence type="ECO:0000259" key="13">
    <source>
        <dbReference type="Pfam" id="PF01095"/>
    </source>
</evidence>
<keyword evidence="7 12" id="KW-0732">Signal</keyword>
<dbReference type="InterPro" id="IPR012334">
    <property type="entry name" value="Pectin_lyas_fold"/>
</dbReference>
<evidence type="ECO:0000256" key="1">
    <source>
        <dbReference type="ARBA" id="ARBA00004191"/>
    </source>
</evidence>
<reference evidence="14 15" key="1">
    <citation type="journal article" date="2023" name="G3 (Bethesda)">
        <title>A chromosome-length genome assembly and annotation of blackberry (Rubus argutus, cv. 'Hillquist').</title>
        <authorList>
            <person name="Bruna T."/>
            <person name="Aryal R."/>
            <person name="Dudchenko O."/>
            <person name="Sargent D.J."/>
            <person name="Mead D."/>
            <person name="Buti M."/>
            <person name="Cavallini A."/>
            <person name="Hytonen T."/>
            <person name="Andres J."/>
            <person name="Pham M."/>
            <person name="Weisz D."/>
            <person name="Mascagni F."/>
            <person name="Usai G."/>
            <person name="Natali L."/>
            <person name="Bassil N."/>
            <person name="Fernandez G.E."/>
            <person name="Lomsadze A."/>
            <person name="Armour M."/>
            <person name="Olukolu B."/>
            <person name="Poorten T."/>
            <person name="Britton C."/>
            <person name="Davik J."/>
            <person name="Ashrafi H."/>
            <person name="Aiden E.L."/>
            <person name="Borodovsky M."/>
            <person name="Worthington M."/>
        </authorList>
    </citation>
    <scope>NUCLEOTIDE SEQUENCE [LARGE SCALE GENOMIC DNA]</scope>
    <source>
        <strain evidence="14">PI 553951</strain>
    </source>
</reference>
<organism evidence="14 15">
    <name type="scientific">Rubus argutus</name>
    <name type="common">Southern blackberry</name>
    <dbReference type="NCBI Taxonomy" id="59490"/>
    <lineage>
        <taxon>Eukaryota</taxon>
        <taxon>Viridiplantae</taxon>
        <taxon>Streptophyta</taxon>
        <taxon>Embryophyta</taxon>
        <taxon>Tracheophyta</taxon>
        <taxon>Spermatophyta</taxon>
        <taxon>Magnoliopsida</taxon>
        <taxon>eudicotyledons</taxon>
        <taxon>Gunneridae</taxon>
        <taxon>Pentapetalae</taxon>
        <taxon>rosids</taxon>
        <taxon>fabids</taxon>
        <taxon>Rosales</taxon>
        <taxon>Rosaceae</taxon>
        <taxon>Rosoideae</taxon>
        <taxon>Rosoideae incertae sedis</taxon>
        <taxon>Rubus</taxon>
    </lineage>
</organism>
<dbReference type="InterPro" id="IPR000070">
    <property type="entry name" value="Pectinesterase_cat"/>
</dbReference>
<dbReference type="AlphaFoldDB" id="A0AAW1W0U6"/>
<evidence type="ECO:0000256" key="6">
    <source>
        <dbReference type="ARBA" id="ARBA00022525"/>
    </source>
</evidence>
<keyword evidence="15" id="KW-1185">Reference proteome</keyword>
<keyword evidence="9 12" id="KW-0063">Aspartyl esterase</keyword>
<evidence type="ECO:0000256" key="8">
    <source>
        <dbReference type="ARBA" id="ARBA00022801"/>
    </source>
</evidence>
<name>A0AAW1W0U6_RUBAR</name>
<proteinExistence type="inferred from homology"/>
<sequence length="372" mass="40576">MAGRKKWMGVHTALMMITTTLLAATVSMADDNAVAPAEKSQLNTWFDNNVKPYAQQKSTLDPALVKAEDGAKVVKVMQDGKGDYKKIMDAINSIPAGNTKRVIVYISGGVYTEKITIPRNKPFVTLYGEPKNMPNLTYSGTAAQYGTVNSATLAVESDYFTAVNLVIENSSPRPDGKRVGAQAVALRVSGTKAALYNCRMIGFQDTICDDRGYHFFKDCYVEGTVDFIFGSGKSLYLNTQLHVLGDSGMTVIAAQARDSNKEDTGYSFVHCNITGTGSGTFLGRAWRASPQVVYAYTSMGKVINPEGWSDSRHPEYDNTVYYGEYKCLGPGSSMTGRVKYTKQLSDADAKPFITLGYIQGSKWLLPPPNPKV</sequence>